<protein>
    <recommendedName>
        <fullName evidence="5">Secreted protein</fullName>
    </recommendedName>
</protein>
<evidence type="ECO:0008006" key="5">
    <source>
        <dbReference type="Google" id="ProtNLM"/>
    </source>
</evidence>
<gene>
    <name evidence="3" type="ORF">JOM49_000545</name>
</gene>
<feature type="region of interest" description="Disordered" evidence="1">
    <location>
        <begin position="127"/>
        <end position="156"/>
    </location>
</feature>
<comment type="caution">
    <text evidence="3">The sequence shown here is derived from an EMBL/GenBank/DDBJ whole genome shotgun (WGS) entry which is preliminary data.</text>
</comment>
<dbReference type="PROSITE" id="PS51257">
    <property type="entry name" value="PROKAR_LIPOPROTEIN"/>
    <property type="match status" value="1"/>
</dbReference>
<feature type="chain" id="PRO_5046228660" description="Secreted protein" evidence="2">
    <location>
        <begin position="21"/>
        <end position="175"/>
    </location>
</feature>
<accession>A0ABS4PJJ3</accession>
<feature type="compositionally biased region" description="Polar residues" evidence="1">
    <location>
        <begin position="33"/>
        <end position="42"/>
    </location>
</feature>
<organism evidence="3 4">
    <name type="scientific">Amycolatopsis magusensis</name>
    <dbReference type="NCBI Taxonomy" id="882444"/>
    <lineage>
        <taxon>Bacteria</taxon>
        <taxon>Bacillati</taxon>
        <taxon>Actinomycetota</taxon>
        <taxon>Actinomycetes</taxon>
        <taxon>Pseudonocardiales</taxon>
        <taxon>Pseudonocardiaceae</taxon>
        <taxon>Amycolatopsis</taxon>
    </lineage>
</organism>
<dbReference type="Proteomes" id="UP000741013">
    <property type="component" value="Unassembled WGS sequence"/>
</dbReference>
<evidence type="ECO:0000256" key="1">
    <source>
        <dbReference type="SAM" id="MobiDB-lite"/>
    </source>
</evidence>
<dbReference type="EMBL" id="JAGGMS010000001">
    <property type="protein sequence ID" value="MBP2179019.1"/>
    <property type="molecule type" value="Genomic_DNA"/>
</dbReference>
<evidence type="ECO:0000313" key="3">
    <source>
        <dbReference type="EMBL" id="MBP2179019.1"/>
    </source>
</evidence>
<evidence type="ECO:0000313" key="4">
    <source>
        <dbReference type="Proteomes" id="UP000741013"/>
    </source>
</evidence>
<proteinExistence type="predicted"/>
<name>A0ABS4PJJ3_9PSEU</name>
<keyword evidence="4" id="KW-1185">Reference proteome</keyword>
<sequence length="175" mass="18344">MRFRYGLVLVAAALSLAACGGEDPGGDGVASLDGTNTGNSQAPAEADDEFTHDEQLAFARCMRDNGVDMPDPVDGGITMGATGPDEAPKMEKAHNACRHLLPNGGEMKPPTAEELDEMRKTAQCFRDHGIDVPDPDPANPGMAIPGGDPEDPKTKKAFEECAGESVPMVHTEPGE</sequence>
<keyword evidence="2" id="KW-0732">Signal</keyword>
<feature type="region of interest" description="Disordered" evidence="1">
    <location>
        <begin position="28"/>
        <end position="50"/>
    </location>
</feature>
<reference evidence="3 4" key="1">
    <citation type="submission" date="2021-03" db="EMBL/GenBank/DDBJ databases">
        <title>Sequencing the genomes of 1000 actinobacteria strains.</title>
        <authorList>
            <person name="Klenk H.-P."/>
        </authorList>
    </citation>
    <scope>NUCLEOTIDE SEQUENCE [LARGE SCALE GENOMIC DNA]</scope>
    <source>
        <strain evidence="3 4">DSM 45510</strain>
    </source>
</reference>
<feature type="signal peptide" evidence="2">
    <location>
        <begin position="1"/>
        <end position="20"/>
    </location>
</feature>
<dbReference type="RefSeq" id="WP_209662755.1">
    <property type="nucleotide sequence ID" value="NZ_JAGGMS010000001.1"/>
</dbReference>
<evidence type="ECO:0000256" key="2">
    <source>
        <dbReference type="SAM" id="SignalP"/>
    </source>
</evidence>